<evidence type="ECO:0000256" key="1">
    <source>
        <dbReference type="SAM" id="MobiDB-lite"/>
    </source>
</evidence>
<dbReference type="EMBL" id="CP126969">
    <property type="protein sequence ID" value="WIM66761.1"/>
    <property type="molecule type" value="Genomic_DNA"/>
</dbReference>
<dbReference type="Proteomes" id="UP001225598">
    <property type="component" value="Chromosome"/>
</dbReference>
<keyword evidence="4" id="KW-1185">Reference proteome</keyword>
<feature type="compositionally biased region" description="Basic and acidic residues" evidence="1">
    <location>
        <begin position="1"/>
        <end position="20"/>
    </location>
</feature>
<feature type="transmembrane region" description="Helical" evidence="2">
    <location>
        <begin position="52"/>
        <end position="69"/>
    </location>
</feature>
<proteinExistence type="predicted"/>
<gene>
    <name evidence="3" type="ORF">QP027_06360</name>
</gene>
<evidence type="ECO:0000256" key="2">
    <source>
        <dbReference type="SAM" id="Phobius"/>
    </source>
</evidence>
<keyword evidence="2" id="KW-1133">Transmembrane helix</keyword>
<protein>
    <submittedName>
        <fullName evidence="3">DUF3099 domain-containing protein</fullName>
    </submittedName>
</protein>
<organism evidence="3 4">
    <name type="scientific">Corynebacterium breve</name>
    <dbReference type="NCBI Taxonomy" id="3049799"/>
    <lineage>
        <taxon>Bacteria</taxon>
        <taxon>Bacillati</taxon>
        <taxon>Actinomycetota</taxon>
        <taxon>Actinomycetes</taxon>
        <taxon>Mycobacteriales</taxon>
        <taxon>Corynebacteriaceae</taxon>
        <taxon>Corynebacterium</taxon>
    </lineage>
</organism>
<evidence type="ECO:0000313" key="3">
    <source>
        <dbReference type="EMBL" id="WIM66761.1"/>
    </source>
</evidence>
<name>A0ABY8VAR9_9CORY</name>
<evidence type="ECO:0000313" key="4">
    <source>
        <dbReference type="Proteomes" id="UP001225598"/>
    </source>
</evidence>
<keyword evidence="2" id="KW-0812">Transmembrane</keyword>
<dbReference type="Pfam" id="PF11298">
    <property type="entry name" value="DUF3099"/>
    <property type="match status" value="1"/>
</dbReference>
<sequence length="164" mass="18664">MDGVEGKDWVDADAPPEEHPRRRFSLRPRKPELITDATTSPEQNRHTREVKYLVLQLLRVPFIFASIWLGFEQMWWPAAFFFTVSVPMPWIAVVIANGRGEPRDSRARNVYKPAVARHHAIESEKQIALEARHGTGVEHNLPATIDHDDIINGVIDHDDPPAGH</sequence>
<feature type="transmembrane region" description="Helical" evidence="2">
    <location>
        <begin position="75"/>
        <end position="96"/>
    </location>
</feature>
<keyword evidence="2" id="KW-0472">Membrane</keyword>
<accession>A0ABY8VAR9</accession>
<feature type="region of interest" description="Disordered" evidence="1">
    <location>
        <begin position="1"/>
        <end position="31"/>
    </location>
</feature>
<dbReference type="InterPro" id="IPR021449">
    <property type="entry name" value="DUF3099"/>
</dbReference>
<dbReference type="RefSeq" id="WP_284823375.1">
    <property type="nucleotide sequence ID" value="NZ_CP126969.1"/>
</dbReference>
<reference evidence="3 4" key="1">
    <citation type="submission" date="2023-05" db="EMBL/GenBank/DDBJ databases">
        <title>Corynebacterium suedekumii sp. nov. and Corynebacterium breve sp. nov. isolated from raw cow's milk.</title>
        <authorList>
            <person name="Baer M.K."/>
            <person name="Mehl L."/>
            <person name="Hellmuth R."/>
            <person name="Marke G."/>
            <person name="Lipski A."/>
        </authorList>
    </citation>
    <scope>NUCLEOTIDE SEQUENCE [LARGE SCALE GENOMIC DNA]</scope>
    <source>
        <strain evidence="3 4">R4</strain>
    </source>
</reference>